<comment type="similarity">
    <text evidence="1 4">Belongs to the N(4)/N(6)-methyltransferase family.</text>
</comment>
<sequence>MAVRAGTGRIRRVLVDVAKHSTASLKAMSTTFGPEVAYTDDRALVLEADSLEALRRIPDSSVSLILTDPPYHSTKKANIAGDRNFEEDELFLDWLGEYAVEWKRILKLSGTVYVFCASEMSARLETKIAESLRPINHIVWTKPNDPGFDGWRGKTKISALRQWYPHSERLLVFEHGTYGSREAYRRSPMGEYLLAARKRAGISMIELTEIIGAYGKVNRGGAVANWEAGRNIPSREQYEKLKAALEAYEAVGEMLSYEDLIRPMQLSREINYTDVWDFPSVRPFKGKHPAEKPLDMLKHIIQASTYPDDVVLDCFAGSGSSLRAALELGRSAIGIEIEPQWVQRSVDMAQSATRPVSETPGVEEAFVRPSPDSLF</sequence>
<dbReference type="KEGG" id="smao:CAG99_08130"/>
<dbReference type="REBASE" id="201464">
    <property type="entry name" value="M.Ssp3032ORF8130P"/>
</dbReference>
<keyword evidence="3" id="KW-0808">Transferase</keyword>
<accession>A0A1W7CVH3</accession>
<organism evidence="6 7">
    <name type="scientific">Streptomyces marincola</name>
    <dbReference type="NCBI Taxonomy" id="2878388"/>
    <lineage>
        <taxon>Bacteria</taxon>
        <taxon>Bacillati</taxon>
        <taxon>Actinomycetota</taxon>
        <taxon>Actinomycetes</taxon>
        <taxon>Kitasatosporales</taxon>
        <taxon>Streptomycetaceae</taxon>
        <taxon>Streptomyces</taxon>
    </lineage>
</organism>
<keyword evidence="7" id="KW-1185">Reference proteome</keyword>
<evidence type="ECO:0000259" key="5">
    <source>
        <dbReference type="Pfam" id="PF01555"/>
    </source>
</evidence>
<dbReference type="PRINTS" id="PR00508">
    <property type="entry name" value="S21N4MTFRASE"/>
</dbReference>
<dbReference type="AlphaFoldDB" id="A0A1W7CVH3"/>
<gene>
    <name evidence="6" type="ORF">CAG99_08130</name>
</gene>
<dbReference type="GO" id="GO:0008170">
    <property type="term" value="F:N-methyltransferase activity"/>
    <property type="evidence" value="ECO:0007669"/>
    <property type="project" value="InterPro"/>
</dbReference>
<dbReference type="CDD" id="cd00093">
    <property type="entry name" value="HTH_XRE"/>
    <property type="match status" value="1"/>
</dbReference>
<dbReference type="InterPro" id="IPR001091">
    <property type="entry name" value="RM_Methyltransferase"/>
</dbReference>
<evidence type="ECO:0000313" key="6">
    <source>
        <dbReference type="EMBL" id="ARQ68834.1"/>
    </source>
</evidence>
<dbReference type="GO" id="GO:0032259">
    <property type="term" value="P:methylation"/>
    <property type="evidence" value="ECO:0007669"/>
    <property type="project" value="UniProtKB-KW"/>
</dbReference>
<protein>
    <recommendedName>
        <fullName evidence="4">Methyltransferase</fullName>
        <ecNumber evidence="4">2.1.1.-</ecNumber>
    </recommendedName>
</protein>
<reference evidence="6 7" key="1">
    <citation type="submission" date="2017-05" db="EMBL/GenBank/DDBJ databases">
        <title>Complete genome sequence of Streptomyces sp. SCSIO 03032 revealed the diverse biosynthetic pathways for its bioactive secondary metabolites.</title>
        <authorList>
            <person name="Ma L."/>
            <person name="Zhu Y."/>
            <person name="Zhang W."/>
            <person name="Zhang G."/>
            <person name="Tian X."/>
            <person name="Zhang S."/>
            <person name="Zhang C."/>
        </authorList>
    </citation>
    <scope>NUCLEOTIDE SEQUENCE [LARGE SCALE GENOMIC DNA]</scope>
    <source>
        <strain evidence="6 7">SCSIO 03032</strain>
    </source>
</reference>
<dbReference type="EMBL" id="CP021121">
    <property type="protein sequence ID" value="ARQ68834.1"/>
    <property type="molecule type" value="Genomic_DNA"/>
</dbReference>
<evidence type="ECO:0000256" key="2">
    <source>
        <dbReference type="ARBA" id="ARBA00022603"/>
    </source>
</evidence>
<dbReference type="SUPFAM" id="SSF53335">
    <property type="entry name" value="S-adenosyl-L-methionine-dependent methyltransferases"/>
    <property type="match status" value="1"/>
</dbReference>
<feature type="domain" description="DNA methylase N-4/N-6" evidence="5">
    <location>
        <begin position="62"/>
        <end position="343"/>
    </location>
</feature>
<dbReference type="InterPro" id="IPR029063">
    <property type="entry name" value="SAM-dependent_MTases_sf"/>
</dbReference>
<evidence type="ECO:0000256" key="1">
    <source>
        <dbReference type="ARBA" id="ARBA00006594"/>
    </source>
</evidence>
<dbReference type="Pfam" id="PF01555">
    <property type="entry name" value="N6_N4_Mtase"/>
    <property type="match status" value="1"/>
</dbReference>
<dbReference type="EC" id="2.1.1.-" evidence="4"/>
<dbReference type="PROSITE" id="PS00092">
    <property type="entry name" value="N6_MTASE"/>
    <property type="match status" value="1"/>
</dbReference>
<dbReference type="InterPro" id="IPR010982">
    <property type="entry name" value="Lambda_DNA-bd_dom_sf"/>
</dbReference>
<dbReference type="InterPro" id="IPR002941">
    <property type="entry name" value="DNA_methylase_N4/N6"/>
</dbReference>
<dbReference type="Proteomes" id="UP000194218">
    <property type="component" value="Chromosome"/>
</dbReference>
<proteinExistence type="inferred from homology"/>
<evidence type="ECO:0000256" key="4">
    <source>
        <dbReference type="RuleBase" id="RU362026"/>
    </source>
</evidence>
<dbReference type="InterPro" id="IPR001387">
    <property type="entry name" value="Cro/C1-type_HTH"/>
</dbReference>
<evidence type="ECO:0000256" key="3">
    <source>
        <dbReference type="ARBA" id="ARBA00022679"/>
    </source>
</evidence>
<dbReference type="Gene3D" id="3.40.50.150">
    <property type="entry name" value="Vaccinia Virus protein VP39"/>
    <property type="match status" value="1"/>
</dbReference>
<evidence type="ECO:0000313" key="7">
    <source>
        <dbReference type="Proteomes" id="UP000194218"/>
    </source>
</evidence>
<dbReference type="InterPro" id="IPR002052">
    <property type="entry name" value="DNA_methylase_N6_adenine_CS"/>
</dbReference>
<keyword evidence="2" id="KW-0489">Methyltransferase</keyword>
<dbReference type="Gene3D" id="1.10.260.40">
    <property type="entry name" value="lambda repressor-like DNA-binding domains"/>
    <property type="match status" value="1"/>
</dbReference>
<dbReference type="GO" id="GO:0003677">
    <property type="term" value="F:DNA binding"/>
    <property type="evidence" value="ECO:0007669"/>
    <property type="project" value="InterPro"/>
</dbReference>
<name>A0A1W7CVH3_9ACTN</name>